<dbReference type="InterPro" id="IPR019002">
    <property type="entry name" value="Ribosome_biogenesis_Nop16"/>
</dbReference>
<accession>A0A9P1I978</accession>
<evidence type="ECO:0000313" key="7">
    <source>
        <dbReference type="EMBL" id="CAI5439075.1"/>
    </source>
</evidence>
<dbReference type="AlphaFoldDB" id="A0A9P1I978"/>
<dbReference type="Pfam" id="PF09420">
    <property type="entry name" value="Nop16"/>
    <property type="match status" value="2"/>
</dbReference>
<name>A0A9P1I978_9PELO</name>
<evidence type="ECO:0000256" key="3">
    <source>
        <dbReference type="ARBA" id="ARBA00015522"/>
    </source>
</evidence>
<evidence type="ECO:0000256" key="2">
    <source>
        <dbReference type="ARBA" id="ARBA00008479"/>
    </source>
</evidence>
<evidence type="ECO:0000256" key="4">
    <source>
        <dbReference type="ARBA" id="ARBA00023242"/>
    </source>
</evidence>
<sequence>MPKDVKKRGGPKYVNRRNKAKYLQKKENKKKLSKSQVPIIKYNWDETKTPRENIQDMGIAFDPNEVVKMDSGRKEIIDAVPIEGEDNLEPVKPEKKVTRRPKNQKQADYIVQRLEEEAKEANDKIAGQNRKFRLFHRETELCVYMLARHGDDFQAMTRDPKNLWQYTPKQWAKKIRTYQDSEMCKFIDSV</sequence>
<feature type="coiled-coil region" evidence="5">
    <location>
        <begin position="104"/>
        <end position="131"/>
    </location>
</feature>
<keyword evidence="4" id="KW-0539">Nucleus</keyword>
<evidence type="ECO:0000313" key="8">
    <source>
        <dbReference type="Proteomes" id="UP001152747"/>
    </source>
</evidence>
<evidence type="ECO:0000256" key="5">
    <source>
        <dbReference type="SAM" id="Coils"/>
    </source>
</evidence>
<feature type="compositionally biased region" description="Basic residues" evidence="6">
    <location>
        <begin position="1"/>
        <end position="33"/>
    </location>
</feature>
<comment type="subcellular location">
    <subcellularLocation>
        <location evidence="1">Nucleus</location>
        <location evidence="1">Nucleolus</location>
    </subcellularLocation>
</comment>
<dbReference type="Proteomes" id="UP001152747">
    <property type="component" value="Unassembled WGS sequence"/>
</dbReference>
<dbReference type="OrthoDB" id="285729at2759"/>
<keyword evidence="5" id="KW-0175">Coiled coil</keyword>
<reference evidence="7" key="1">
    <citation type="submission" date="2022-11" db="EMBL/GenBank/DDBJ databases">
        <authorList>
            <person name="Kikuchi T."/>
        </authorList>
    </citation>
    <scope>NUCLEOTIDE SEQUENCE</scope>
    <source>
        <strain evidence="7">PS1010</strain>
    </source>
</reference>
<dbReference type="PANTHER" id="PTHR13243">
    <property type="entry name" value="HSPC111 PROTEIN-RELATED"/>
    <property type="match status" value="1"/>
</dbReference>
<dbReference type="GO" id="GO:0042273">
    <property type="term" value="P:ribosomal large subunit biogenesis"/>
    <property type="evidence" value="ECO:0007669"/>
    <property type="project" value="TreeGrafter"/>
</dbReference>
<proteinExistence type="inferred from homology"/>
<protein>
    <recommendedName>
        <fullName evidence="3">Nucleolar protein 16</fullName>
    </recommendedName>
</protein>
<dbReference type="GO" id="GO:0005730">
    <property type="term" value="C:nucleolus"/>
    <property type="evidence" value="ECO:0007669"/>
    <property type="project" value="UniProtKB-SubCell"/>
</dbReference>
<organism evidence="7 8">
    <name type="scientific">Caenorhabditis angaria</name>
    <dbReference type="NCBI Taxonomy" id="860376"/>
    <lineage>
        <taxon>Eukaryota</taxon>
        <taxon>Metazoa</taxon>
        <taxon>Ecdysozoa</taxon>
        <taxon>Nematoda</taxon>
        <taxon>Chromadorea</taxon>
        <taxon>Rhabditida</taxon>
        <taxon>Rhabditina</taxon>
        <taxon>Rhabditomorpha</taxon>
        <taxon>Rhabditoidea</taxon>
        <taxon>Rhabditidae</taxon>
        <taxon>Peloderinae</taxon>
        <taxon>Caenorhabditis</taxon>
    </lineage>
</organism>
<dbReference type="PANTHER" id="PTHR13243:SF1">
    <property type="entry name" value="NUCLEOLAR PROTEIN 16"/>
    <property type="match status" value="1"/>
</dbReference>
<feature type="region of interest" description="Disordered" evidence="6">
    <location>
        <begin position="1"/>
        <end position="35"/>
    </location>
</feature>
<comment type="caution">
    <text evidence="7">The sequence shown here is derived from an EMBL/GenBank/DDBJ whole genome shotgun (WGS) entry which is preliminary data.</text>
</comment>
<keyword evidence="8" id="KW-1185">Reference proteome</keyword>
<dbReference type="EMBL" id="CANHGI010000001">
    <property type="protein sequence ID" value="CAI5439075.1"/>
    <property type="molecule type" value="Genomic_DNA"/>
</dbReference>
<evidence type="ECO:0000256" key="6">
    <source>
        <dbReference type="SAM" id="MobiDB-lite"/>
    </source>
</evidence>
<comment type="similarity">
    <text evidence="2">Belongs to the NOP16 family.</text>
</comment>
<gene>
    <name evidence="7" type="ORF">CAMP_LOCUS1712</name>
</gene>
<evidence type="ECO:0000256" key="1">
    <source>
        <dbReference type="ARBA" id="ARBA00004604"/>
    </source>
</evidence>